<dbReference type="UniPathway" id="UPA00276">
    <property type="reaction ID" value="UER00406"/>
</dbReference>
<evidence type="ECO:0000256" key="3">
    <source>
        <dbReference type="ARBA" id="ARBA00022630"/>
    </source>
</evidence>
<dbReference type="FunFam" id="3.40.50.620:FF:000021">
    <property type="entry name" value="Riboflavin biosynthesis protein"/>
    <property type="match status" value="1"/>
</dbReference>
<dbReference type="CDD" id="cd02064">
    <property type="entry name" value="FAD_synthetase_N"/>
    <property type="match status" value="1"/>
</dbReference>
<evidence type="ECO:0000313" key="16">
    <source>
        <dbReference type="EMBL" id="KRN75157.1"/>
    </source>
</evidence>
<dbReference type="STRING" id="1616.IV73_GL000918"/>
<keyword evidence="8 14" id="KW-0418">Kinase</keyword>
<dbReference type="Gene3D" id="2.40.30.30">
    <property type="entry name" value="Riboflavin kinase-like"/>
    <property type="match status" value="1"/>
</dbReference>
<comment type="catalytic activity">
    <reaction evidence="12 14">
        <text>riboflavin + ATP = FMN + ADP + H(+)</text>
        <dbReference type="Rhea" id="RHEA:14357"/>
        <dbReference type="ChEBI" id="CHEBI:15378"/>
        <dbReference type="ChEBI" id="CHEBI:30616"/>
        <dbReference type="ChEBI" id="CHEBI:57986"/>
        <dbReference type="ChEBI" id="CHEBI:58210"/>
        <dbReference type="ChEBI" id="CHEBI:456216"/>
        <dbReference type="EC" id="2.7.1.26"/>
    </reaction>
</comment>
<comment type="pathway">
    <text evidence="1 14">Cofactor biosynthesis; FAD biosynthesis; FAD from FMN: step 1/1.</text>
</comment>
<dbReference type="SUPFAM" id="SSF52374">
    <property type="entry name" value="Nucleotidylyl transferase"/>
    <property type="match status" value="1"/>
</dbReference>
<organism evidence="16 17">
    <name type="scientific">Weissella kandleri</name>
    <dbReference type="NCBI Taxonomy" id="1616"/>
    <lineage>
        <taxon>Bacteria</taxon>
        <taxon>Bacillati</taxon>
        <taxon>Bacillota</taxon>
        <taxon>Bacilli</taxon>
        <taxon>Lactobacillales</taxon>
        <taxon>Lactobacillaceae</taxon>
        <taxon>Weissella</taxon>
    </lineage>
</organism>
<dbReference type="GO" id="GO:0008531">
    <property type="term" value="F:riboflavin kinase activity"/>
    <property type="evidence" value="ECO:0007669"/>
    <property type="project" value="UniProtKB-UniRule"/>
</dbReference>
<evidence type="ECO:0000256" key="10">
    <source>
        <dbReference type="ARBA" id="ARBA00022840"/>
    </source>
</evidence>
<evidence type="ECO:0000256" key="11">
    <source>
        <dbReference type="ARBA" id="ARBA00023268"/>
    </source>
</evidence>
<evidence type="ECO:0000256" key="12">
    <source>
        <dbReference type="ARBA" id="ARBA00047880"/>
    </source>
</evidence>
<evidence type="ECO:0000256" key="5">
    <source>
        <dbReference type="ARBA" id="ARBA00022679"/>
    </source>
</evidence>
<dbReference type="EMBL" id="JQBP01000003">
    <property type="protein sequence ID" value="KRN75157.1"/>
    <property type="molecule type" value="Genomic_DNA"/>
</dbReference>
<dbReference type="InterPro" id="IPR015864">
    <property type="entry name" value="FAD_synthase"/>
</dbReference>
<dbReference type="Proteomes" id="UP000051655">
    <property type="component" value="Unassembled WGS sequence"/>
</dbReference>
<evidence type="ECO:0000256" key="9">
    <source>
        <dbReference type="ARBA" id="ARBA00022827"/>
    </source>
</evidence>
<dbReference type="AlphaFoldDB" id="A0A0R2JIT4"/>
<dbReference type="NCBIfam" id="TIGR00083">
    <property type="entry name" value="ribF"/>
    <property type="match status" value="1"/>
</dbReference>
<dbReference type="OrthoDB" id="9803667at2"/>
<dbReference type="GO" id="GO:0003919">
    <property type="term" value="F:FMN adenylyltransferase activity"/>
    <property type="evidence" value="ECO:0007669"/>
    <property type="project" value="UniProtKB-UniRule"/>
</dbReference>
<dbReference type="Gene3D" id="3.40.50.620">
    <property type="entry name" value="HUPs"/>
    <property type="match status" value="1"/>
</dbReference>
<keyword evidence="10 14" id="KW-0067">ATP-binding</keyword>
<dbReference type="PANTHER" id="PTHR22749:SF6">
    <property type="entry name" value="RIBOFLAVIN KINASE"/>
    <property type="match status" value="1"/>
</dbReference>
<protein>
    <recommendedName>
        <fullName evidence="14">Riboflavin biosynthesis protein</fullName>
    </recommendedName>
    <domain>
        <recommendedName>
            <fullName evidence="14">Riboflavin kinase</fullName>
            <ecNumber evidence="14">2.7.1.26</ecNumber>
        </recommendedName>
        <alternativeName>
            <fullName evidence="14">Flavokinase</fullName>
        </alternativeName>
    </domain>
    <domain>
        <recommendedName>
            <fullName evidence="14">FMN adenylyltransferase</fullName>
            <ecNumber evidence="14">2.7.7.2</ecNumber>
        </recommendedName>
        <alternativeName>
            <fullName evidence="14">FAD pyrophosphorylase</fullName>
        </alternativeName>
        <alternativeName>
            <fullName evidence="14">FAD synthase</fullName>
        </alternativeName>
    </domain>
</protein>
<dbReference type="EC" id="2.7.7.2" evidence="14"/>
<dbReference type="PANTHER" id="PTHR22749">
    <property type="entry name" value="RIBOFLAVIN KINASE/FMN ADENYLYLTRANSFERASE"/>
    <property type="match status" value="1"/>
</dbReference>
<evidence type="ECO:0000256" key="4">
    <source>
        <dbReference type="ARBA" id="ARBA00022643"/>
    </source>
</evidence>
<evidence type="ECO:0000259" key="15">
    <source>
        <dbReference type="SMART" id="SM00904"/>
    </source>
</evidence>
<keyword evidence="3 14" id="KW-0285">Flavoprotein</keyword>
<comment type="pathway">
    <text evidence="2 14">Cofactor biosynthesis; FMN biosynthesis; FMN from riboflavin (ATP route): step 1/1.</text>
</comment>
<keyword evidence="4 14" id="KW-0288">FMN</keyword>
<evidence type="ECO:0000313" key="17">
    <source>
        <dbReference type="Proteomes" id="UP000051655"/>
    </source>
</evidence>
<evidence type="ECO:0000256" key="6">
    <source>
        <dbReference type="ARBA" id="ARBA00022695"/>
    </source>
</evidence>
<keyword evidence="11" id="KW-0511">Multifunctional enzyme</keyword>
<dbReference type="GO" id="GO:0006747">
    <property type="term" value="P:FAD biosynthetic process"/>
    <property type="evidence" value="ECO:0007669"/>
    <property type="project" value="UniProtKB-UniRule"/>
</dbReference>
<proteinExistence type="inferred from homology"/>
<evidence type="ECO:0000256" key="7">
    <source>
        <dbReference type="ARBA" id="ARBA00022741"/>
    </source>
</evidence>
<dbReference type="GO" id="GO:0009231">
    <property type="term" value="P:riboflavin biosynthetic process"/>
    <property type="evidence" value="ECO:0007669"/>
    <property type="project" value="InterPro"/>
</dbReference>
<dbReference type="InterPro" id="IPR002606">
    <property type="entry name" value="Riboflavin_kinase_bac"/>
</dbReference>
<sequence length="312" mass="35034">MQVFKLHHPYTAADLDRQPVVLAMGFFDGVHVGHQAVLAKARAVAEEQGLPLAVLTYNQHPSLVFKKQPQPFKYVSPLKQKLVLFEALGVERVFVVDFTSKLAALSPQAFVEQYMVGLHAKTVVAGFDHTFGPRETANMQTLPLLAEQRFAVVEVPRQMVVQEEASSTNIRKHLGQREIKSVNQLLGRIYTTDGVVVHGDARGRQMGFPTLNIVTPENELLPGDGVYVVEVLLNGQWYGGMAQIGYNVTFESNRDKTLEINLFDFHGEVYGEQVQIHWHQFLRSEVKFAGVEALTQQLIEDRTVSKDYLAHL</sequence>
<dbReference type="InterPro" id="IPR014729">
    <property type="entry name" value="Rossmann-like_a/b/a_fold"/>
</dbReference>
<dbReference type="InterPro" id="IPR015865">
    <property type="entry name" value="Riboflavin_kinase_bac/euk"/>
</dbReference>
<dbReference type="PATRIC" id="fig|1616.3.peg.939"/>
<comment type="catalytic activity">
    <reaction evidence="13 14">
        <text>FMN + ATP + H(+) = FAD + diphosphate</text>
        <dbReference type="Rhea" id="RHEA:17237"/>
        <dbReference type="ChEBI" id="CHEBI:15378"/>
        <dbReference type="ChEBI" id="CHEBI:30616"/>
        <dbReference type="ChEBI" id="CHEBI:33019"/>
        <dbReference type="ChEBI" id="CHEBI:57692"/>
        <dbReference type="ChEBI" id="CHEBI:58210"/>
        <dbReference type="EC" id="2.7.7.2"/>
    </reaction>
</comment>
<dbReference type="InterPro" id="IPR023468">
    <property type="entry name" value="Riboflavin_kinase"/>
</dbReference>
<reference evidence="16 17" key="1">
    <citation type="journal article" date="2015" name="Genome Announc.">
        <title>Expanding the biotechnology potential of lactobacilli through comparative genomics of 213 strains and associated genera.</title>
        <authorList>
            <person name="Sun Z."/>
            <person name="Harris H.M."/>
            <person name="McCann A."/>
            <person name="Guo C."/>
            <person name="Argimon S."/>
            <person name="Zhang W."/>
            <person name="Yang X."/>
            <person name="Jeffery I.B."/>
            <person name="Cooney J.C."/>
            <person name="Kagawa T.F."/>
            <person name="Liu W."/>
            <person name="Song Y."/>
            <person name="Salvetti E."/>
            <person name="Wrobel A."/>
            <person name="Rasinkangas P."/>
            <person name="Parkhill J."/>
            <person name="Rea M.C."/>
            <person name="O'Sullivan O."/>
            <person name="Ritari J."/>
            <person name="Douillard F.P."/>
            <person name="Paul Ross R."/>
            <person name="Yang R."/>
            <person name="Briner A.E."/>
            <person name="Felis G.E."/>
            <person name="de Vos W.M."/>
            <person name="Barrangou R."/>
            <person name="Klaenhammer T.R."/>
            <person name="Caufield P.W."/>
            <person name="Cui Y."/>
            <person name="Zhang H."/>
            <person name="O'Toole P.W."/>
        </authorList>
    </citation>
    <scope>NUCLEOTIDE SEQUENCE [LARGE SCALE GENOMIC DNA]</scope>
    <source>
        <strain evidence="16 17">DSM 20593</strain>
    </source>
</reference>
<dbReference type="SMART" id="SM00904">
    <property type="entry name" value="Flavokinase"/>
    <property type="match status" value="1"/>
</dbReference>
<keyword evidence="7 14" id="KW-0547">Nucleotide-binding</keyword>
<evidence type="ECO:0000256" key="8">
    <source>
        <dbReference type="ARBA" id="ARBA00022777"/>
    </source>
</evidence>
<accession>A0A0R2JIT4</accession>
<keyword evidence="6 14" id="KW-0548">Nucleotidyltransferase</keyword>
<keyword evidence="17" id="KW-1185">Reference proteome</keyword>
<dbReference type="InterPro" id="IPR023465">
    <property type="entry name" value="Riboflavin_kinase_dom_sf"/>
</dbReference>
<keyword evidence="5 14" id="KW-0808">Transferase</keyword>
<name>A0A0R2JIT4_9LACO</name>
<dbReference type="GO" id="GO:0005524">
    <property type="term" value="F:ATP binding"/>
    <property type="evidence" value="ECO:0007669"/>
    <property type="project" value="UniProtKB-UniRule"/>
</dbReference>
<gene>
    <name evidence="16" type="ORF">IV73_GL000918</name>
</gene>
<dbReference type="RefSeq" id="WP_057755381.1">
    <property type="nucleotide sequence ID" value="NZ_JQBP01000003.1"/>
</dbReference>
<dbReference type="EC" id="2.7.1.26" evidence="14"/>
<dbReference type="Pfam" id="PF01687">
    <property type="entry name" value="Flavokinase"/>
    <property type="match status" value="1"/>
</dbReference>
<evidence type="ECO:0000256" key="1">
    <source>
        <dbReference type="ARBA" id="ARBA00004726"/>
    </source>
</evidence>
<dbReference type="UniPathway" id="UPA00277">
    <property type="reaction ID" value="UER00407"/>
</dbReference>
<evidence type="ECO:0000256" key="2">
    <source>
        <dbReference type="ARBA" id="ARBA00005201"/>
    </source>
</evidence>
<comment type="caution">
    <text evidence="16">The sequence shown here is derived from an EMBL/GenBank/DDBJ whole genome shotgun (WGS) entry which is preliminary data.</text>
</comment>
<evidence type="ECO:0000256" key="14">
    <source>
        <dbReference type="PIRNR" id="PIRNR004491"/>
    </source>
</evidence>
<evidence type="ECO:0000256" key="13">
    <source>
        <dbReference type="ARBA" id="ARBA00049494"/>
    </source>
</evidence>
<comment type="similarity">
    <text evidence="14">Belongs to the ribF family.</text>
</comment>
<feature type="domain" description="Riboflavin kinase" evidence="15">
    <location>
        <begin position="185"/>
        <end position="310"/>
    </location>
</feature>
<dbReference type="GO" id="GO:0009398">
    <property type="term" value="P:FMN biosynthetic process"/>
    <property type="evidence" value="ECO:0007669"/>
    <property type="project" value="UniProtKB-UniRule"/>
</dbReference>
<keyword evidence="9 14" id="KW-0274">FAD</keyword>
<dbReference type="PIRSF" id="PIRSF004491">
    <property type="entry name" value="FAD_Synth"/>
    <property type="match status" value="1"/>
</dbReference>
<dbReference type="SUPFAM" id="SSF82114">
    <property type="entry name" value="Riboflavin kinase-like"/>
    <property type="match status" value="1"/>
</dbReference>
<dbReference type="Pfam" id="PF06574">
    <property type="entry name" value="FAD_syn"/>
    <property type="match status" value="1"/>
</dbReference>